<sequence>MIRQTQKANVLLVEAKSLDILCMGGFEKALEKFLVAENSQIFLDFGNVEEVSSAILGIILHKKMKLRKKGIEIYLLNVTPGIQRILKILNLTSLLLHTRTNLMYASAIPMV</sequence>
<dbReference type="PROSITE" id="PS50801">
    <property type="entry name" value="STAS"/>
    <property type="match status" value="1"/>
</dbReference>
<dbReference type="InterPro" id="IPR002645">
    <property type="entry name" value="STAS_dom"/>
</dbReference>
<dbReference type="CDD" id="cd07043">
    <property type="entry name" value="STAS_anti-anti-sigma_factors"/>
    <property type="match status" value="1"/>
</dbReference>
<dbReference type="EMBL" id="RQGD01000034">
    <property type="protein sequence ID" value="TGL58121.1"/>
    <property type="molecule type" value="Genomic_DNA"/>
</dbReference>
<gene>
    <name evidence="2" type="ORF">EHQ58_12115</name>
</gene>
<accession>A0A4R9JY23</accession>
<dbReference type="Pfam" id="PF01740">
    <property type="entry name" value="STAS"/>
    <property type="match status" value="1"/>
</dbReference>
<dbReference type="SUPFAM" id="SSF52091">
    <property type="entry name" value="SpoIIaa-like"/>
    <property type="match status" value="1"/>
</dbReference>
<protein>
    <submittedName>
        <fullName evidence="2">Anti-sigma factor antagonist</fullName>
    </submittedName>
</protein>
<dbReference type="RefSeq" id="WP_135624139.1">
    <property type="nucleotide sequence ID" value="NZ_RQGD01000034.1"/>
</dbReference>
<evidence type="ECO:0000313" key="3">
    <source>
        <dbReference type="Proteomes" id="UP000297693"/>
    </source>
</evidence>
<proteinExistence type="predicted"/>
<dbReference type="InterPro" id="IPR036513">
    <property type="entry name" value="STAS_dom_sf"/>
</dbReference>
<dbReference type="AlphaFoldDB" id="A0A4R9JY23"/>
<name>A0A4R9JY23_9LEPT</name>
<comment type="caution">
    <text evidence="2">The sequence shown here is derived from an EMBL/GenBank/DDBJ whole genome shotgun (WGS) entry which is preliminary data.</text>
</comment>
<dbReference type="OrthoDB" id="345746at2"/>
<feature type="domain" description="STAS" evidence="1">
    <location>
        <begin position="26"/>
        <end position="111"/>
    </location>
</feature>
<dbReference type="Gene3D" id="3.30.750.24">
    <property type="entry name" value="STAS domain"/>
    <property type="match status" value="1"/>
</dbReference>
<organism evidence="2 3">
    <name type="scientific">Leptospira ognonensis</name>
    <dbReference type="NCBI Taxonomy" id="2484945"/>
    <lineage>
        <taxon>Bacteria</taxon>
        <taxon>Pseudomonadati</taxon>
        <taxon>Spirochaetota</taxon>
        <taxon>Spirochaetia</taxon>
        <taxon>Leptospirales</taxon>
        <taxon>Leptospiraceae</taxon>
        <taxon>Leptospira</taxon>
    </lineage>
</organism>
<evidence type="ECO:0000259" key="1">
    <source>
        <dbReference type="PROSITE" id="PS50801"/>
    </source>
</evidence>
<evidence type="ECO:0000313" key="2">
    <source>
        <dbReference type="EMBL" id="TGL58121.1"/>
    </source>
</evidence>
<reference evidence="2" key="1">
    <citation type="journal article" date="2019" name="PLoS Negl. Trop. Dis.">
        <title>Revisiting the worldwide diversity of Leptospira species in the environment.</title>
        <authorList>
            <person name="Vincent A.T."/>
            <person name="Schiettekatte O."/>
            <person name="Bourhy P."/>
            <person name="Veyrier F.J."/>
            <person name="Picardeau M."/>
        </authorList>
    </citation>
    <scope>NUCLEOTIDE SEQUENCE [LARGE SCALE GENOMIC DNA]</scope>
    <source>
        <strain evidence="2">201702476</strain>
    </source>
</reference>
<dbReference type="Proteomes" id="UP000297693">
    <property type="component" value="Unassembled WGS sequence"/>
</dbReference>
<keyword evidence="3" id="KW-1185">Reference proteome</keyword>